<accession>A0A538SPQ3</accession>
<evidence type="ECO:0000256" key="2">
    <source>
        <dbReference type="ARBA" id="ARBA00005512"/>
    </source>
</evidence>
<feature type="domain" description="Lipase maturation factor 1/2 N-terminal" evidence="9">
    <location>
        <begin position="323"/>
        <end position="481"/>
    </location>
</feature>
<evidence type="ECO:0000256" key="5">
    <source>
        <dbReference type="ARBA" id="ARBA00022989"/>
    </source>
</evidence>
<feature type="compositionally biased region" description="Low complexity" evidence="7">
    <location>
        <begin position="1"/>
        <end position="10"/>
    </location>
</feature>
<protein>
    <submittedName>
        <fullName evidence="11">DUF393 domain-containing protein</fullName>
    </submittedName>
</protein>
<evidence type="ECO:0000256" key="7">
    <source>
        <dbReference type="SAM" id="MobiDB-lite"/>
    </source>
</evidence>
<keyword evidence="4" id="KW-0256">Endoplasmic reticulum</keyword>
<dbReference type="InterPro" id="IPR057434">
    <property type="entry name" value="LMF1/2_N"/>
</dbReference>
<keyword evidence="3 8" id="KW-0812">Transmembrane</keyword>
<organism evidence="11 14">
    <name type="scientific">Eiseniibacteriota bacterium</name>
    <dbReference type="NCBI Taxonomy" id="2212470"/>
    <lineage>
        <taxon>Bacteria</taxon>
        <taxon>Candidatus Eiseniibacteriota</taxon>
    </lineage>
</organism>
<evidence type="ECO:0000256" key="6">
    <source>
        <dbReference type="ARBA" id="ARBA00023136"/>
    </source>
</evidence>
<feature type="transmembrane region" description="Helical" evidence="8">
    <location>
        <begin position="415"/>
        <end position="436"/>
    </location>
</feature>
<dbReference type="EMBL" id="VBOX01000088">
    <property type="protein sequence ID" value="TMQ61907.1"/>
    <property type="molecule type" value="Genomic_DNA"/>
</dbReference>
<feature type="transmembrane region" description="Helical" evidence="8">
    <location>
        <begin position="210"/>
        <end position="231"/>
    </location>
</feature>
<proteinExistence type="inferred from homology"/>
<gene>
    <name evidence="11" type="ORF">E6K74_09650</name>
    <name evidence="12" type="ORF">E6K77_08970</name>
</gene>
<evidence type="ECO:0000259" key="10">
    <source>
        <dbReference type="Pfam" id="PF25179"/>
    </source>
</evidence>
<evidence type="ECO:0000259" key="9">
    <source>
        <dbReference type="Pfam" id="PF06762"/>
    </source>
</evidence>
<dbReference type="AlphaFoldDB" id="A0A538SPQ3"/>
<feature type="transmembrane region" description="Helical" evidence="8">
    <location>
        <begin position="237"/>
        <end position="257"/>
    </location>
</feature>
<feature type="transmembrane region" description="Helical" evidence="8">
    <location>
        <begin position="278"/>
        <end position="311"/>
    </location>
</feature>
<keyword evidence="6 8" id="KW-0472">Membrane</keyword>
<dbReference type="Pfam" id="PF06762">
    <property type="entry name" value="LMF1"/>
    <property type="match status" value="1"/>
</dbReference>
<feature type="domain" description="Lipase maturation factor 1/2 C-terminal" evidence="10">
    <location>
        <begin position="550"/>
        <end position="684"/>
    </location>
</feature>
<dbReference type="GO" id="GO:0051604">
    <property type="term" value="P:protein maturation"/>
    <property type="evidence" value="ECO:0007669"/>
    <property type="project" value="InterPro"/>
</dbReference>
<dbReference type="InterPro" id="IPR007263">
    <property type="entry name" value="DCC1-like"/>
</dbReference>
<evidence type="ECO:0000313" key="12">
    <source>
        <dbReference type="EMBL" id="TMQ61907.1"/>
    </source>
</evidence>
<dbReference type="PANTHER" id="PTHR14463">
    <property type="entry name" value="LIPASE MATURATION FACTOR"/>
    <property type="match status" value="1"/>
</dbReference>
<comment type="subcellular location">
    <subcellularLocation>
        <location evidence="1">Endoplasmic reticulum membrane</location>
        <topology evidence="1">Multi-pass membrane protein</topology>
    </subcellularLocation>
</comment>
<dbReference type="Proteomes" id="UP000317366">
    <property type="component" value="Unassembled WGS sequence"/>
</dbReference>
<evidence type="ECO:0000256" key="3">
    <source>
        <dbReference type="ARBA" id="ARBA00022692"/>
    </source>
</evidence>
<dbReference type="Pfam" id="PF25179">
    <property type="entry name" value="LMF1_C"/>
    <property type="match status" value="1"/>
</dbReference>
<dbReference type="InterPro" id="IPR057433">
    <property type="entry name" value="LMF1/2_C"/>
</dbReference>
<dbReference type="GO" id="GO:0015035">
    <property type="term" value="F:protein-disulfide reductase activity"/>
    <property type="evidence" value="ECO:0007669"/>
    <property type="project" value="InterPro"/>
</dbReference>
<feature type="region of interest" description="Disordered" evidence="7">
    <location>
        <begin position="1"/>
        <end position="39"/>
    </location>
</feature>
<dbReference type="Pfam" id="PF04134">
    <property type="entry name" value="DCC1-like"/>
    <property type="match status" value="1"/>
</dbReference>
<feature type="transmembrane region" description="Helical" evidence="8">
    <location>
        <begin position="323"/>
        <end position="341"/>
    </location>
</feature>
<evidence type="ECO:0000313" key="13">
    <source>
        <dbReference type="Proteomes" id="UP000317366"/>
    </source>
</evidence>
<evidence type="ECO:0000256" key="8">
    <source>
        <dbReference type="SAM" id="Phobius"/>
    </source>
</evidence>
<comment type="caution">
    <text evidence="11">The sequence shown here is derived from an EMBL/GenBank/DDBJ whole genome shotgun (WGS) entry which is preliminary data.</text>
</comment>
<dbReference type="EMBL" id="VBOU01000087">
    <property type="protein sequence ID" value="TMQ53351.1"/>
    <property type="molecule type" value="Genomic_DNA"/>
</dbReference>
<dbReference type="Proteomes" id="UP000319829">
    <property type="component" value="Unassembled WGS sequence"/>
</dbReference>
<sequence>MLRGLSRPSGGRPGGPGVPHASRRESDRPVVPRFSSILDPRPSNAKPFVFGNPHIIVPLPGSPAVRPATRGEMVESKDAELAKPLLLFDGDCDFCRRWIARWKRATGDRVEYAPFQEVGTRFPEIPKAPFAEAVHLVEPDGRISRGGEAVFRALAYAPGHRGWLWAYRHVPGFSGLSEWCYRLVARHRPVFTRVTDWVWGAHVLPPGESLTCWCFIRLLAIVYLVAIVSLWTQIQGLVGSGGILPVGAFMNALHQADSLGFQRYWFVPTLCWLSSSDWFLNALCAGGVALATGLALGFAPILCLFGLWAIYLSLATVCREFLWFQWDGLLLEMGFISIFLVSRGWWSTPRTDPEPGRGALRLSRWLLFRLLFASAAVKVASGDPAWRDLTALSYHYETQPLPPWTAWYAHHLPLWVHRMATGATLLVEGAVAFFIFAPRKIRIAGAALIAAHQILIALTGNYGFFNWLVLALCVLLLDDGVWPPVLRKRLAPIPSMAPRARPWPVWIRRPVLAGLLLLSLVPLLDAVHVPAARLGPLPQAYEAVSPFRTVNHYGLFAIMTKERPEILIEGSMDGTDWKTYEFRYKPGEPTRTPPFVAPHQPRLDWQMWFAALSDFQHQRWLLRLCYQLLRNSPPVVNLFAGNPFPGTPPRYIRAVVYRYHFTDSAARRASGAWWRREPLGLYCPVLTLEAGQLAAAPPELQR</sequence>
<feature type="transmembrane region" description="Helical" evidence="8">
    <location>
        <begin position="443"/>
        <end position="459"/>
    </location>
</feature>
<evidence type="ECO:0000256" key="4">
    <source>
        <dbReference type="ARBA" id="ARBA00022824"/>
    </source>
</evidence>
<evidence type="ECO:0000313" key="14">
    <source>
        <dbReference type="Proteomes" id="UP000319829"/>
    </source>
</evidence>
<comment type="similarity">
    <text evidence="2">Belongs to the lipase maturation factor family.</text>
</comment>
<reference evidence="13 14" key="1">
    <citation type="journal article" date="2019" name="Nat. Microbiol.">
        <title>Mediterranean grassland soil C-N compound turnover is dependent on rainfall and depth, and is mediated by genomically divergent microorganisms.</title>
        <authorList>
            <person name="Diamond S."/>
            <person name="Andeer P.F."/>
            <person name="Li Z."/>
            <person name="Crits-Christoph A."/>
            <person name="Burstein D."/>
            <person name="Anantharaman K."/>
            <person name="Lane K.R."/>
            <person name="Thomas B.C."/>
            <person name="Pan C."/>
            <person name="Northen T.R."/>
            <person name="Banfield J.F."/>
        </authorList>
    </citation>
    <scope>NUCLEOTIDE SEQUENCE [LARGE SCALE GENOMIC DNA]</scope>
    <source>
        <strain evidence="11">WS_4</strain>
        <strain evidence="12">WS_7</strain>
    </source>
</reference>
<evidence type="ECO:0000256" key="1">
    <source>
        <dbReference type="ARBA" id="ARBA00004477"/>
    </source>
</evidence>
<evidence type="ECO:0000313" key="11">
    <source>
        <dbReference type="EMBL" id="TMQ53351.1"/>
    </source>
</evidence>
<dbReference type="InterPro" id="IPR009613">
    <property type="entry name" value="LMF"/>
</dbReference>
<keyword evidence="5 8" id="KW-1133">Transmembrane helix</keyword>
<name>A0A538SPQ3_UNCEI</name>
<feature type="transmembrane region" description="Helical" evidence="8">
    <location>
        <begin position="362"/>
        <end position="380"/>
    </location>
</feature>